<evidence type="ECO:0000313" key="4">
    <source>
        <dbReference type="Proteomes" id="UP001190700"/>
    </source>
</evidence>
<feature type="signal peptide" evidence="1">
    <location>
        <begin position="1"/>
        <end position="15"/>
    </location>
</feature>
<dbReference type="InterPro" id="IPR001466">
    <property type="entry name" value="Beta-lactam-related"/>
</dbReference>
<reference evidence="3 4" key="1">
    <citation type="journal article" date="2015" name="Genome Biol. Evol.">
        <title>Comparative Genomics of a Bacterivorous Green Alga Reveals Evolutionary Causalities and Consequences of Phago-Mixotrophic Mode of Nutrition.</title>
        <authorList>
            <person name="Burns J.A."/>
            <person name="Paasch A."/>
            <person name="Narechania A."/>
            <person name="Kim E."/>
        </authorList>
    </citation>
    <scope>NUCLEOTIDE SEQUENCE [LARGE SCALE GENOMIC DNA]</scope>
    <source>
        <strain evidence="3 4">PLY_AMNH</strain>
    </source>
</reference>
<accession>A0AAE0KYY6</accession>
<dbReference type="Proteomes" id="UP001190700">
    <property type="component" value="Unassembled WGS sequence"/>
</dbReference>
<evidence type="ECO:0000256" key="1">
    <source>
        <dbReference type="SAM" id="SignalP"/>
    </source>
</evidence>
<keyword evidence="4" id="KW-1185">Reference proteome</keyword>
<comment type="caution">
    <text evidence="3">The sequence shown here is derived from an EMBL/GenBank/DDBJ whole genome shotgun (WGS) entry which is preliminary data.</text>
</comment>
<dbReference type="PANTHER" id="PTHR46825">
    <property type="entry name" value="D-ALANYL-D-ALANINE-CARBOXYPEPTIDASE/ENDOPEPTIDASE AMPH"/>
    <property type="match status" value="1"/>
</dbReference>
<name>A0AAE0KYY6_9CHLO</name>
<dbReference type="EMBL" id="LGRX02013802">
    <property type="protein sequence ID" value="KAK3265610.1"/>
    <property type="molecule type" value="Genomic_DNA"/>
</dbReference>
<gene>
    <name evidence="3" type="ORF">CYMTET_25717</name>
</gene>
<dbReference type="Gene3D" id="3.40.710.10">
    <property type="entry name" value="DD-peptidase/beta-lactamase superfamily"/>
    <property type="match status" value="1"/>
</dbReference>
<keyword evidence="1" id="KW-0732">Signal</keyword>
<dbReference type="Pfam" id="PF00144">
    <property type="entry name" value="Beta-lactamase"/>
    <property type="match status" value="1"/>
</dbReference>
<dbReference type="SUPFAM" id="SSF56601">
    <property type="entry name" value="beta-lactamase/transpeptidase-like"/>
    <property type="match status" value="1"/>
</dbReference>
<evidence type="ECO:0000259" key="2">
    <source>
        <dbReference type="Pfam" id="PF00144"/>
    </source>
</evidence>
<proteinExistence type="predicted"/>
<feature type="chain" id="PRO_5042034951" description="Beta-lactamase-related domain-containing protein" evidence="1">
    <location>
        <begin position="16"/>
        <end position="581"/>
    </location>
</feature>
<evidence type="ECO:0000313" key="3">
    <source>
        <dbReference type="EMBL" id="KAK3265610.1"/>
    </source>
</evidence>
<sequence>MLHLLCLLLVVQSDALPPAEYAYDPVQAADEFVARVSRESGIPGLVVGVVGASEVKYVRGFGVKTINTSDAIDENTITEIGSCSKTFIAMGLAYFVDKGIISWNTVVADIIPDFQTSDTYLTQNLNIGDLLAHRSGYDWWQATIIMLVGDLKNETELVTKRLKSLPVPNRLGLQFAYSNLGYEIATNALQNLAREPWFDFIKRRFLVPLGMHSTFASLYGDLTPTQKKLVSSGHLYVMSDPKGPSGIVTPFDLLESGSPMLPQGIATHRMGSGSIATSMSDYCKWMAFLLNPLEPPGIFDSWEALSQTQTAQMITFANWTYLSGLLNVTEPGNAFGATFGHDVSGAVFHGEHIFSKGGDSVYFKTRNGFLPERNLAVAVTQNMKHDPLEDHYINGIRNGLLDIFSGKSLETVNAHWDALSLKIESAKEMIRRSYEVVHMSVPLREGKAVNISYVSGDGPEYWMSNHALDIPQLDVLLKATHDFGLLPPAPLANYLGTFHDDFMGTLEVTASQDGRPVVHYGAVQGVLSWMGKNDPFGNAFLCANATRHTPLFTSEPARTTCSFSTPQKAALFISLFLIPYL</sequence>
<dbReference type="PANTHER" id="PTHR46825:SF15">
    <property type="entry name" value="BETA-LACTAMASE-RELATED DOMAIN-CONTAINING PROTEIN"/>
    <property type="match status" value="1"/>
</dbReference>
<protein>
    <recommendedName>
        <fullName evidence="2">Beta-lactamase-related domain-containing protein</fullName>
    </recommendedName>
</protein>
<organism evidence="3 4">
    <name type="scientific">Cymbomonas tetramitiformis</name>
    <dbReference type="NCBI Taxonomy" id="36881"/>
    <lineage>
        <taxon>Eukaryota</taxon>
        <taxon>Viridiplantae</taxon>
        <taxon>Chlorophyta</taxon>
        <taxon>Pyramimonadophyceae</taxon>
        <taxon>Pyramimonadales</taxon>
        <taxon>Pyramimonadaceae</taxon>
        <taxon>Cymbomonas</taxon>
    </lineage>
</organism>
<dbReference type="InterPro" id="IPR050491">
    <property type="entry name" value="AmpC-like"/>
</dbReference>
<dbReference type="AlphaFoldDB" id="A0AAE0KYY6"/>
<dbReference type="InterPro" id="IPR012338">
    <property type="entry name" value="Beta-lactam/transpept-like"/>
</dbReference>
<feature type="domain" description="Beta-lactamase-related" evidence="2">
    <location>
        <begin position="31"/>
        <end position="387"/>
    </location>
</feature>